<comment type="caution">
    <text evidence="4">Lacks conserved residue(s) required for the propagation of feature annotation.</text>
</comment>
<evidence type="ECO:0008006" key="7">
    <source>
        <dbReference type="Google" id="ProtNLM"/>
    </source>
</evidence>
<comment type="caution">
    <text evidence="5">The sequence shown here is derived from an EMBL/GenBank/DDBJ whole genome shotgun (WGS) entry which is preliminary data.</text>
</comment>
<dbReference type="SUPFAM" id="SSF52058">
    <property type="entry name" value="L domain-like"/>
    <property type="match status" value="1"/>
</dbReference>
<dbReference type="PANTHER" id="PTHR24366">
    <property type="entry name" value="IG(IMMUNOGLOBULIN) AND LRR(LEUCINE RICH REPEAT) DOMAINS"/>
    <property type="match status" value="1"/>
</dbReference>
<dbReference type="FunFam" id="3.80.10.10:FF:000732">
    <property type="entry name" value="GD11101"/>
    <property type="match status" value="1"/>
</dbReference>
<dbReference type="SMART" id="SM00369">
    <property type="entry name" value="LRR_TYP"/>
    <property type="match status" value="7"/>
</dbReference>
<dbReference type="Gene3D" id="3.80.10.10">
    <property type="entry name" value="Ribonuclease Inhibitor"/>
    <property type="match status" value="2"/>
</dbReference>
<evidence type="ECO:0000256" key="1">
    <source>
        <dbReference type="ARBA" id="ARBA00022614"/>
    </source>
</evidence>
<proteinExistence type="predicted"/>
<accession>A0A1D1UMK7</accession>
<dbReference type="InterPro" id="IPR002172">
    <property type="entry name" value="LDrepeatLR_classA_rpt"/>
</dbReference>
<evidence type="ECO:0000256" key="4">
    <source>
        <dbReference type="PROSITE-ProRule" id="PRU00124"/>
    </source>
</evidence>
<dbReference type="AlphaFoldDB" id="A0A1D1UMK7"/>
<dbReference type="STRING" id="947166.A0A1D1UMK7"/>
<dbReference type="InterPro" id="IPR001611">
    <property type="entry name" value="Leu-rich_rpt"/>
</dbReference>
<evidence type="ECO:0000313" key="6">
    <source>
        <dbReference type="Proteomes" id="UP000186922"/>
    </source>
</evidence>
<dbReference type="PANTHER" id="PTHR24366:SF96">
    <property type="entry name" value="LEUCINE RICH REPEAT CONTAINING 53"/>
    <property type="match status" value="1"/>
</dbReference>
<evidence type="ECO:0000256" key="3">
    <source>
        <dbReference type="ARBA" id="ARBA00023157"/>
    </source>
</evidence>
<keyword evidence="3" id="KW-1015">Disulfide bond</keyword>
<dbReference type="Gene3D" id="2.40.128.620">
    <property type="match status" value="1"/>
</dbReference>
<dbReference type="PROSITE" id="PS50068">
    <property type="entry name" value="LDLRA_2"/>
    <property type="match status" value="1"/>
</dbReference>
<dbReference type="OrthoDB" id="6158760at2759"/>
<dbReference type="Proteomes" id="UP000186922">
    <property type="component" value="Unassembled WGS sequence"/>
</dbReference>
<dbReference type="InterPro" id="IPR003591">
    <property type="entry name" value="Leu-rich_rpt_typical-subtyp"/>
</dbReference>
<reference evidence="5 6" key="1">
    <citation type="journal article" date="2016" name="Nat. Commun.">
        <title>Extremotolerant tardigrade genome and improved radiotolerance of human cultured cells by tardigrade-unique protein.</title>
        <authorList>
            <person name="Hashimoto T."/>
            <person name="Horikawa D.D."/>
            <person name="Saito Y."/>
            <person name="Kuwahara H."/>
            <person name="Kozuka-Hata H."/>
            <person name="Shin-I T."/>
            <person name="Minakuchi Y."/>
            <person name="Ohishi K."/>
            <person name="Motoyama A."/>
            <person name="Aizu T."/>
            <person name="Enomoto A."/>
            <person name="Kondo K."/>
            <person name="Tanaka S."/>
            <person name="Hara Y."/>
            <person name="Koshikawa S."/>
            <person name="Sagara H."/>
            <person name="Miura T."/>
            <person name="Yokobori S."/>
            <person name="Miyagawa K."/>
            <person name="Suzuki Y."/>
            <person name="Kubo T."/>
            <person name="Oyama M."/>
            <person name="Kohara Y."/>
            <person name="Fujiyama A."/>
            <person name="Arakawa K."/>
            <person name="Katayama T."/>
            <person name="Toyoda A."/>
            <person name="Kunieda T."/>
        </authorList>
    </citation>
    <scope>NUCLEOTIDE SEQUENCE [LARGE SCALE GENOMIC DNA]</scope>
    <source>
        <strain evidence="5 6">YOKOZUNA-1</strain>
    </source>
</reference>
<keyword evidence="1" id="KW-0433">Leucine-rich repeat</keyword>
<name>A0A1D1UMK7_RAMVA</name>
<evidence type="ECO:0000256" key="2">
    <source>
        <dbReference type="ARBA" id="ARBA00022737"/>
    </source>
</evidence>
<dbReference type="InterPro" id="IPR032675">
    <property type="entry name" value="LRR_dom_sf"/>
</dbReference>
<keyword evidence="6" id="KW-1185">Reference proteome</keyword>
<dbReference type="Pfam" id="PF00560">
    <property type="entry name" value="LRR_1"/>
    <property type="match status" value="1"/>
</dbReference>
<protein>
    <recommendedName>
        <fullName evidence="7">LRRNT domain-containing protein</fullName>
    </recommendedName>
</protein>
<gene>
    <name evidence="5" type="primary">RvY_00248</name>
    <name evidence="5" type="synonym">RvY_00248.2</name>
    <name evidence="5" type="ORF">RvY_00248-2</name>
</gene>
<dbReference type="CDD" id="cd00112">
    <property type="entry name" value="LDLa"/>
    <property type="match status" value="1"/>
</dbReference>
<dbReference type="SMART" id="SM00192">
    <property type="entry name" value="LDLa"/>
    <property type="match status" value="1"/>
</dbReference>
<keyword evidence="2" id="KW-0677">Repeat</keyword>
<dbReference type="Pfam" id="PF13855">
    <property type="entry name" value="LRR_8"/>
    <property type="match status" value="2"/>
</dbReference>
<dbReference type="EMBL" id="BDGG01000001">
    <property type="protein sequence ID" value="GAU87388.1"/>
    <property type="molecule type" value="Genomic_DNA"/>
</dbReference>
<sequence>MLKNLSEDSFSLQHCRMRLFVCSVAVLLSSYCLMFSKTSKVTRLNTEFPCVGDDHERMCDEAKRTCVHWSHWCDGNYDCANKADEDVTSCSHESSLFNEFAIDNEPPGLQAGVCLPNKQNHEEEGSCVLDDYPLDCTCHKGTWLTCNNIGLTAVPTHIRPSEILTKLVLRNNEITRIPTNAFSVYPNLTLIDLTGNKIHTVEPNAFAGLSLLKGLFLQNNQLDALPNGTFSTTTNLAQLYLSYNKFTDWNPDLFAGVRCLNQLYMIGSHIRLASDGLFQHLNTLRYLELAHNDIAEIKENTFNGLSLLKLLNLSDNAIHFISSTAFQKLKLSDLSLSRNKLSFLYPTTFADQQKLSDLDLSHNPLLNNLPEKWLYGMDNLVKL</sequence>
<organism evidence="5 6">
    <name type="scientific">Ramazzottius varieornatus</name>
    <name type="common">Water bear</name>
    <name type="synonym">Tardigrade</name>
    <dbReference type="NCBI Taxonomy" id="947166"/>
    <lineage>
        <taxon>Eukaryota</taxon>
        <taxon>Metazoa</taxon>
        <taxon>Ecdysozoa</taxon>
        <taxon>Tardigrada</taxon>
        <taxon>Eutardigrada</taxon>
        <taxon>Parachela</taxon>
        <taxon>Hypsibioidea</taxon>
        <taxon>Ramazzottiidae</taxon>
        <taxon>Ramazzottius</taxon>
    </lineage>
</organism>
<evidence type="ECO:0000313" key="5">
    <source>
        <dbReference type="EMBL" id="GAU87388.1"/>
    </source>
</evidence>